<evidence type="ECO:0000256" key="1">
    <source>
        <dbReference type="ARBA" id="ARBA00010646"/>
    </source>
</evidence>
<keyword evidence="6" id="KW-1185">Reference proteome</keyword>
<dbReference type="InterPro" id="IPR018077">
    <property type="entry name" value="Glyco_hydro_fam25_subgr"/>
</dbReference>
<evidence type="ECO:0000313" key="6">
    <source>
        <dbReference type="Proteomes" id="UP000555564"/>
    </source>
</evidence>
<dbReference type="PROSITE" id="PS51904">
    <property type="entry name" value="GLYCOSYL_HYDROL_F25_2"/>
    <property type="match status" value="1"/>
</dbReference>
<protein>
    <submittedName>
        <fullName evidence="5">Lysozyme</fullName>
    </submittedName>
</protein>
<comment type="caution">
    <text evidence="5">The sequence shown here is derived from an EMBL/GenBank/DDBJ whole genome shotgun (WGS) entry which is preliminary data.</text>
</comment>
<dbReference type="AlphaFoldDB" id="A0A7X0IEB5"/>
<sequence>MTKILEGAPRSVRERSHGVPGGGAVAPRGAREGWGTVVLHGVDVSNWQGAVDWAGHAGDGVGFGFAKASEGTGFTDKWFARNWAAMRENWLVCGAYHFGHPKSDPVDQARHFLDVVDAAGGLRRGDLIALDLERSGHLPPREVSAFARRWCKVISLVTGVRPVIYTFLAFARKGNCQGLQDHPLWIAAPSHPKGRPVVPAPWRRWTIHQYAHGSTDRNVFRGTRAELAALGYQPRRLT</sequence>
<dbReference type="PANTHER" id="PTHR34135">
    <property type="entry name" value="LYSOZYME"/>
    <property type="match status" value="1"/>
</dbReference>
<proteinExistence type="inferred from homology"/>
<accession>A0A7X0IEB5</accession>
<reference evidence="5 6" key="1">
    <citation type="submission" date="2020-08" db="EMBL/GenBank/DDBJ databases">
        <title>Sequencing the genomes of 1000 actinobacteria strains.</title>
        <authorList>
            <person name="Klenk H.-P."/>
        </authorList>
    </citation>
    <scope>NUCLEOTIDE SEQUENCE [LARGE SCALE GENOMIC DNA]</scope>
    <source>
        <strain evidence="5 6">DSM 44936</strain>
    </source>
</reference>
<evidence type="ECO:0000313" key="5">
    <source>
        <dbReference type="EMBL" id="MBB6473393.1"/>
    </source>
</evidence>
<keyword evidence="2" id="KW-0378">Hydrolase</keyword>
<evidence type="ECO:0000256" key="3">
    <source>
        <dbReference type="ARBA" id="ARBA00023295"/>
    </source>
</evidence>
<dbReference type="Gene3D" id="3.20.20.80">
    <property type="entry name" value="Glycosidases"/>
    <property type="match status" value="1"/>
</dbReference>
<feature type="region of interest" description="Disordered" evidence="4">
    <location>
        <begin position="1"/>
        <end position="27"/>
    </location>
</feature>
<evidence type="ECO:0000256" key="2">
    <source>
        <dbReference type="ARBA" id="ARBA00022801"/>
    </source>
</evidence>
<dbReference type="GO" id="GO:0016052">
    <property type="term" value="P:carbohydrate catabolic process"/>
    <property type="evidence" value="ECO:0007669"/>
    <property type="project" value="TreeGrafter"/>
</dbReference>
<dbReference type="Proteomes" id="UP000555564">
    <property type="component" value="Unassembled WGS sequence"/>
</dbReference>
<dbReference type="InterPro" id="IPR017853">
    <property type="entry name" value="GH"/>
</dbReference>
<dbReference type="GO" id="GO:0009253">
    <property type="term" value="P:peptidoglycan catabolic process"/>
    <property type="evidence" value="ECO:0007669"/>
    <property type="project" value="InterPro"/>
</dbReference>
<dbReference type="PANTHER" id="PTHR34135:SF2">
    <property type="entry name" value="LYSOZYME"/>
    <property type="match status" value="1"/>
</dbReference>
<comment type="similarity">
    <text evidence="1">Belongs to the glycosyl hydrolase 25 family.</text>
</comment>
<dbReference type="CDD" id="cd00599">
    <property type="entry name" value="GH25_muramidase"/>
    <property type="match status" value="1"/>
</dbReference>
<organism evidence="5 6">
    <name type="scientific">Sphaerisporangium rubeum</name>
    <dbReference type="NCBI Taxonomy" id="321317"/>
    <lineage>
        <taxon>Bacteria</taxon>
        <taxon>Bacillati</taxon>
        <taxon>Actinomycetota</taxon>
        <taxon>Actinomycetes</taxon>
        <taxon>Streptosporangiales</taxon>
        <taxon>Streptosporangiaceae</taxon>
        <taxon>Sphaerisporangium</taxon>
    </lineage>
</organism>
<dbReference type="InterPro" id="IPR002053">
    <property type="entry name" value="Glyco_hydro_25"/>
</dbReference>
<dbReference type="EMBL" id="JACHIU010000001">
    <property type="protein sequence ID" value="MBB6473393.1"/>
    <property type="molecule type" value="Genomic_DNA"/>
</dbReference>
<dbReference type="GO" id="GO:0016998">
    <property type="term" value="P:cell wall macromolecule catabolic process"/>
    <property type="evidence" value="ECO:0007669"/>
    <property type="project" value="InterPro"/>
</dbReference>
<gene>
    <name evidence="5" type="ORF">BJ992_002824</name>
</gene>
<dbReference type="SMART" id="SM00641">
    <property type="entry name" value="Glyco_25"/>
    <property type="match status" value="1"/>
</dbReference>
<dbReference type="RefSeq" id="WP_184981104.1">
    <property type="nucleotide sequence ID" value="NZ_BAAALO010000054.1"/>
</dbReference>
<dbReference type="Pfam" id="PF01183">
    <property type="entry name" value="Glyco_hydro_25"/>
    <property type="match status" value="1"/>
</dbReference>
<evidence type="ECO:0000256" key="4">
    <source>
        <dbReference type="SAM" id="MobiDB-lite"/>
    </source>
</evidence>
<name>A0A7X0IEB5_9ACTN</name>
<keyword evidence="3" id="KW-0326">Glycosidase</keyword>
<dbReference type="SUPFAM" id="SSF51445">
    <property type="entry name" value="(Trans)glycosidases"/>
    <property type="match status" value="1"/>
</dbReference>
<dbReference type="GO" id="GO:0003796">
    <property type="term" value="F:lysozyme activity"/>
    <property type="evidence" value="ECO:0007669"/>
    <property type="project" value="InterPro"/>
</dbReference>